<proteinExistence type="predicted"/>
<dbReference type="Proteomes" id="UP000663970">
    <property type="component" value="Unassembled WGS sequence"/>
</dbReference>
<dbReference type="RefSeq" id="WP_206934397.1">
    <property type="nucleotide sequence ID" value="NZ_JAEKJY010000004.1"/>
</dbReference>
<feature type="transmembrane region" description="Helical" evidence="1">
    <location>
        <begin position="66"/>
        <end position="90"/>
    </location>
</feature>
<reference evidence="2 3" key="1">
    <citation type="submission" date="2020-12" db="EMBL/GenBank/DDBJ databases">
        <title>Oil enriched cultivation method for isolating marine PHA-producing bacteria.</title>
        <authorList>
            <person name="Zheng W."/>
            <person name="Yu S."/>
            <person name="Huang Y."/>
        </authorList>
    </citation>
    <scope>NUCLEOTIDE SEQUENCE [LARGE SCALE GENOMIC DNA]</scope>
    <source>
        <strain evidence="2 3">SY-2-6</strain>
    </source>
</reference>
<name>A0ABS3DXL7_9BACI</name>
<evidence type="ECO:0000313" key="3">
    <source>
        <dbReference type="Proteomes" id="UP000663970"/>
    </source>
</evidence>
<evidence type="ECO:0000256" key="1">
    <source>
        <dbReference type="SAM" id="Phobius"/>
    </source>
</evidence>
<keyword evidence="1" id="KW-1133">Transmembrane helix</keyword>
<dbReference type="EMBL" id="JAEKJY010000004">
    <property type="protein sequence ID" value="MBN8236107.1"/>
    <property type="molecule type" value="Genomic_DNA"/>
</dbReference>
<comment type="caution">
    <text evidence="2">The sequence shown here is derived from an EMBL/GenBank/DDBJ whole genome shotgun (WGS) entry which is preliminary data.</text>
</comment>
<keyword evidence="3" id="KW-1185">Reference proteome</keyword>
<evidence type="ECO:0000313" key="2">
    <source>
        <dbReference type="EMBL" id="MBN8236107.1"/>
    </source>
</evidence>
<feature type="transmembrane region" description="Helical" evidence="1">
    <location>
        <begin position="36"/>
        <end position="59"/>
    </location>
</feature>
<accession>A0ABS3DXL7</accession>
<keyword evidence="1" id="KW-0812">Transmembrane</keyword>
<feature type="transmembrane region" description="Helical" evidence="1">
    <location>
        <begin position="7"/>
        <end position="30"/>
    </location>
</feature>
<organism evidence="2 3">
    <name type="scientific">Halobacillus kuroshimensis</name>
    <dbReference type="NCBI Taxonomy" id="302481"/>
    <lineage>
        <taxon>Bacteria</taxon>
        <taxon>Bacillati</taxon>
        <taxon>Bacillota</taxon>
        <taxon>Bacilli</taxon>
        <taxon>Bacillales</taxon>
        <taxon>Bacillaceae</taxon>
        <taxon>Halobacillus</taxon>
    </lineage>
</organism>
<keyword evidence="1" id="KW-0472">Membrane</keyword>
<sequence length="93" mass="10491">MNVKKNLIRVLSIVISITALVFQNLSLFSILEMSNFLLTVFTWIFPIVSLVLGVISFSINQNKKDVITIALAVFTLFYSLIFVGLAWILIEIP</sequence>
<gene>
    <name evidence="2" type="ORF">JF544_12655</name>
</gene>
<protein>
    <submittedName>
        <fullName evidence="2">Uncharacterized protein</fullName>
    </submittedName>
</protein>